<protein>
    <recommendedName>
        <fullName evidence="3">Glycosyl transferase family 2</fullName>
    </recommendedName>
</protein>
<evidence type="ECO:0008006" key="3">
    <source>
        <dbReference type="Google" id="ProtNLM"/>
    </source>
</evidence>
<organism evidence="1 2">
    <name type="scientific">Methylobacterium pseudosasicola</name>
    <dbReference type="NCBI Taxonomy" id="582667"/>
    <lineage>
        <taxon>Bacteria</taxon>
        <taxon>Pseudomonadati</taxon>
        <taxon>Pseudomonadota</taxon>
        <taxon>Alphaproteobacteria</taxon>
        <taxon>Hyphomicrobiales</taxon>
        <taxon>Methylobacteriaceae</taxon>
        <taxon>Methylobacterium</taxon>
    </lineage>
</organism>
<proteinExistence type="predicted"/>
<dbReference type="STRING" id="582667.SAMN05192568_1001220"/>
<sequence length="176" mass="18117">MGALMLSAVTFLADPADPDAIDRLADTLSVLVSGVAGGLVGDAVIVAGRESEAAASIADATGAALVLHEGGSPYAAGAAAARRDWVLCLEAGDVPAEGWIRTLDRFIGTARPETGLGRLHRPAAGLSDRLVGRIEALIGAKRARAGDVVRREALRAGAVFAPRLKIRPLIARIDRP</sequence>
<evidence type="ECO:0000313" key="1">
    <source>
        <dbReference type="EMBL" id="SFL15304.1"/>
    </source>
</evidence>
<name>A0A1I4FBP2_9HYPH</name>
<dbReference type="RefSeq" id="WP_092036342.1">
    <property type="nucleotide sequence ID" value="NZ_FOTK01000001.1"/>
</dbReference>
<reference evidence="2" key="1">
    <citation type="submission" date="2016-10" db="EMBL/GenBank/DDBJ databases">
        <authorList>
            <person name="Varghese N."/>
            <person name="Submissions S."/>
        </authorList>
    </citation>
    <scope>NUCLEOTIDE SEQUENCE [LARGE SCALE GENOMIC DNA]</scope>
    <source>
        <strain evidence="2">BL36</strain>
    </source>
</reference>
<keyword evidence="2" id="KW-1185">Reference proteome</keyword>
<gene>
    <name evidence="1" type="ORF">SAMN05192568_1001220</name>
</gene>
<evidence type="ECO:0000313" key="2">
    <source>
        <dbReference type="Proteomes" id="UP000199048"/>
    </source>
</evidence>
<dbReference type="EMBL" id="FOTK01000001">
    <property type="protein sequence ID" value="SFL15304.1"/>
    <property type="molecule type" value="Genomic_DNA"/>
</dbReference>
<accession>A0A1I4FBP2</accession>
<dbReference type="Proteomes" id="UP000199048">
    <property type="component" value="Unassembled WGS sequence"/>
</dbReference>
<dbReference type="OrthoDB" id="9811214at2"/>
<dbReference type="AlphaFoldDB" id="A0A1I4FBP2"/>